<evidence type="ECO:0000313" key="4">
    <source>
        <dbReference type="EMBL" id="VTX60918.1"/>
    </source>
</evidence>
<comment type="caution">
    <text evidence="3">The sequence shown here is derived from an EMBL/GenBank/DDBJ whole genome shotgun (WGS) entry which is preliminary data.</text>
</comment>
<dbReference type="Pfam" id="PF05016">
    <property type="entry name" value="ParE_toxin"/>
    <property type="match status" value="1"/>
</dbReference>
<dbReference type="Gene3D" id="3.30.2310.20">
    <property type="entry name" value="RelE-like"/>
    <property type="match status" value="1"/>
</dbReference>
<evidence type="ECO:0000256" key="1">
    <source>
        <dbReference type="ARBA" id="ARBA00006226"/>
    </source>
</evidence>
<dbReference type="AlphaFoldDB" id="A0A1Q5Y218"/>
<dbReference type="SUPFAM" id="SSF143011">
    <property type="entry name" value="RelE-like"/>
    <property type="match status" value="1"/>
</dbReference>
<dbReference type="Proteomes" id="UP000658741">
    <property type="component" value="Unassembled WGS sequence"/>
</dbReference>
<evidence type="ECO:0000313" key="3">
    <source>
        <dbReference type="EMBL" id="RFN63974.1"/>
    </source>
</evidence>
<name>A0A1Q5Y218_HAEIF</name>
<dbReference type="EC" id="3.1.-.-" evidence="4"/>
<organism evidence="3">
    <name type="scientific">Haemophilus influenzae</name>
    <dbReference type="NCBI Taxonomy" id="727"/>
    <lineage>
        <taxon>Bacteria</taxon>
        <taxon>Pseudomonadati</taxon>
        <taxon>Pseudomonadota</taxon>
        <taxon>Gammaproteobacteria</taxon>
        <taxon>Pasteurellales</taxon>
        <taxon>Pasteurellaceae</taxon>
        <taxon>Haemophilus</taxon>
    </lineage>
</organism>
<reference evidence="4" key="2">
    <citation type="submission" date="2019-05" db="EMBL/GenBank/DDBJ databases">
        <authorList>
            <person name="Hibberd M."/>
        </authorList>
    </citation>
    <scope>NUCLEOTIDE SEQUENCE</scope>
    <source>
        <strain evidence="4">Haemophilus_influenzae_BgEED16</strain>
    </source>
</reference>
<keyword evidence="2" id="KW-1277">Toxin-antitoxin system</keyword>
<accession>A0A1Q5Y218</accession>
<dbReference type="InterPro" id="IPR035093">
    <property type="entry name" value="RelE/ParE_toxin_dom_sf"/>
</dbReference>
<dbReference type="GO" id="GO:0016787">
    <property type="term" value="F:hydrolase activity"/>
    <property type="evidence" value="ECO:0007669"/>
    <property type="project" value="UniProtKB-KW"/>
</dbReference>
<dbReference type="NCBIfam" id="TIGR02385">
    <property type="entry name" value="RelE_StbE"/>
    <property type="match status" value="1"/>
</dbReference>
<dbReference type="PANTHER" id="PTHR35601:SF1">
    <property type="entry name" value="TOXIN RELE"/>
    <property type="match status" value="1"/>
</dbReference>
<dbReference type="PANTHER" id="PTHR35601">
    <property type="entry name" value="TOXIN RELE"/>
    <property type="match status" value="1"/>
</dbReference>
<comment type="similarity">
    <text evidence="1">Belongs to the RelE toxin family.</text>
</comment>
<dbReference type="InterPro" id="IPR007712">
    <property type="entry name" value="RelE/ParE_toxin"/>
</dbReference>
<keyword evidence="4" id="KW-0378">Hydrolase</keyword>
<sequence>MTYKLTFSPKAKKEWDKLGDTIKNQFKKKLLERLENPHVPADRLSGFSGVFYKIKLRSVGYRLVYEVIEDKVIVYVLAVGKRERAEVYTAARDRLN</sequence>
<dbReference type="EMBL" id="QVJI01000004">
    <property type="protein sequence ID" value="RFN63974.1"/>
    <property type="molecule type" value="Genomic_DNA"/>
</dbReference>
<protein>
    <submittedName>
        <fullName evidence="3">Type II toxin-antitoxin system RelE/ParE family toxin</fullName>
    </submittedName>
    <submittedName>
        <fullName evidence="4">mRNA interferase RelE</fullName>
        <ecNumber evidence="4">3.1.-.-</ecNumber>
    </submittedName>
</protein>
<dbReference type="EMBL" id="CABFLD010000034">
    <property type="protein sequence ID" value="VTX60918.1"/>
    <property type="molecule type" value="Genomic_DNA"/>
</dbReference>
<gene>
    <name evidence="4" type="primary">relE</name>
    <name evidence="4" type="ORF">CAGEJMGA_00866</name>
    <name evidence="3" type="ORF">CH627_03410</name>
</gene>
<evidence type="ECO:0000256" key="2">
    <source>
        <dbReference type="ARBA" id="ARBA00022649"/>
    </source>
</evidence>
<dbReference type="RefSeq" id="WP_012054909.1">
    <property type="nucleotide sequence ID" value="NZ_AP018764.1"/>
</dbReference>
<reference evidence="3" key="1">
    <citation type="submission" date="2018-08" db="EMBL/GenBank/DDBJ databases">
        <title>Antagonistic pleiotropy in the bifunctional surface protein FadL/P1 during adaptation of Haemophilus influenzae to chronic lung infection associated with COPD.</title>
        <authorList>
            <person name="Moleres J."/>
            <person name="Ehrlich R."/>
        </authorList>
    </citation>
    <scope>NUCLEOTIDE SEQUENCE [LARGE SCALE GENOMIC DNA]</scope>
    <source>
        <strain evidence="3">P668-6062</strain>
    </source>
</reference>
<proteinExistence type="inferred from homology"/>